<feature type="domain" description="PH" evidence="1">
    <location>
        <begin position="81"/>
        <end position="181"/>
    </location>
</feature>
<evidence type="ECO:0000313" key="2">
    <source>
        <dbReference type="EMBL" id="GMI33699.1"/>
    </source>
</evidence>
<proteinExistence type="predicted"/>
<evidence type="ECO:0000313" key="3">
    <source>
        <dbReference type="Proteomes" id="UP001165060"/>
    </source>
</evidence>
<dbReference type="Proteomes" id="UP001165060">
    <property type="component" value="Unassembled WGS sequence"/>
</dbReference>
<dbReference type="InterPro" id="IPR001849">
    <property type="entry name" value="PH_domain"/>
</dbReference>
<evidence type="ECO:0000259" key="1">
    <source>
        <dbReference type="SMART" id="SM00233"/>
    </source>
</evidence>
<organism evidence="2 3">
    <name type="scientific">Tetraparma gracilis</name>
    <dbReference type="NCBI Taxonomy" id="2962635"/>
    <lineage>
        <taxon>Eukaryota</taxon>
        <taxon>Sar</taxon>
        <taxon>Stramenopiles</taxon>
        <taxon>Ochrophyta</taxon>
        <taxon>Bolidophyceae</taxon>
        <taxon>Parmales</taxon>
        <taxon>Triparmaceae</taxon>
        <taxon>Tetraparma</taxon>
    </lineage>
</organism>
<sequence>LKKFLTVGDGAKMKKIEAAMSKIGCKDGSETWVSNKNIDAFLQSVDGSTAKRDVGDYEVQQHAPAGGAIEAKLEELSRQMMEIKGLVSGKAAPAGSRAHSEGINRYCRLFGSGTIAYYEKPGGPQKGTIALAGAVASKLPADGEFDVGNRDGTIRTFHLRAPTNSAREMWLIYLESAGCELK</sequence>
<feature type="non-terminal residue" evidence="2">
    <location>
        <position position="1"/>
    </location>
</feature>
<name>A0ABQ6MVB3_9STRA</name>
<dbReference type="SUPFAM" id="SSF50729">
    <property type="entry name" value="PH domain-like"/>
    <property type="match status" value="1"/>
</dbReference>
<comment type="caution">
    <text evidence="2">The sequence shown here is derived from an EMBL/GenBank/DDBJ whole genome shotgun (WGS) entry which is preliminary data.</text>
</comment>
<protein>
    <recommendedName>
        <fullName evidence="1">PH domain-containing protein</fullName>
    </recommendedName>
</protein>
<keyword evidence="3" id="KW-1185">Reference proteome</keyword>
<accession>A0ABQ6MVB3</accession>
<dbReference type="SMART" id="SM00233">
    <property type="entry name" value="PH"/>
    <property type="match status" value="1"/>
</dbReference>
<reference evidence="2 3" key="1">
    <citation type="journal article" date="2023" name="Commun. Biol.">
        <title>Genome analysis of Parmales, the sister group of diatoms, reveals the evolutionary specialization of diatoms from phago-mixotrophs to photoautotrophs.</title>
        <authorList>
            <person name="Ban H."/>
            <person name="Sato S."/>
            <person name="Yoshikawa S."/>
            <person name="Yamada K."/>
            <person name="Nakamura Y."/>
            <person name="Ichinomiya M."/>
            <person name="Sato N."/>
            <person name="Blanc-Mathieu R."/>
            <person name="Endo H."/>
            <person name="Kuwata A."/>
            <person name="Ogata H."/>
        </authorList>
    </citation>
    <scope>NUCLEOTIDE SEQUENCE [LARGE SCALE GENOMIC DNA]</scope>
</reference>
<dbReference type="EMBL" id="BRYB01004580">
    <property type="protein sequence ID" value="GMI33699.1"/>
    <property type="molecule type" value="Genomic_DNA"/>
</dbReference>
<gene>
    <name evidence="2" type="ORF">TeGR_g13216</name>
</gene>